<dbReference type="SUPFAM" id="SSF52518">
    <property type="entry name" value="Thiamin diphosphate-binding fold (THDP-binding)"/>
    <property type="match status" value="2"/>
</dbReference>
<evidence type="ECO:0000259" key="10">
    <source>
        <dbReference type="SMART" id="SM00861"/>
    </source>
</evidence>
<evidence type="ECO:0000256" key="1">
    <source>
        <dbReference type="ARBA" id="ARBA00001946"/>
    </source>
</evidence>
<protein>
    <recommendedName>
        <fullName evidence="3">dihydrolipoyllysine-residue succinyltransferase</fullName>
        <ecNumber evidence="3">2.3.1.61</ecNumber>
    </recommendedName>
</protein>
<keyword evidence="5" id="KW-0560">Oxidoreductase</keyword>
<dbReference type="NCBIfam" id="NF006667">
    <property type="entry name" value="PRK09212.1"/>
    <property type="match status" value="1"/>
</dbReference>
<dbReference type="InterPro" id="IPR009014">
    <property type="entry name" value="Transketo_C/PFOR_II"/>
</dbReference>
<proteinExistence type="predicted"/>
<dbReference type="InterPro" id="IPR033248">
    <property type="entry name" value="Transketolase_C"/>
</dbReference>
<sequence length="659" mass="70234">MSGSFSTDELLEMYYRMLLIRNFEQRTSRLYAEGQVPGFVHLSIGQEASAVGTCWPLRSTDGIVSNHRGHGHCLAKGADPTSMFGELMGRAIGTGGGMGGSMHIADFDRGIYGANGIVGAGLPIAVGVAEGFRQQNRDDVVVAFFGDGAIAQGAFHEAVNLAAVRGLPVLFVCENNQYSEFSSFDEQHPVPVTARASAYGIDCASVDGNDVVAVAAAAMSFVSRMRAGEGPFLLETITYRWHGHYEGDPMPYRTDAELAQWKERDPIAALASALRDRVDRPAMSSVEARAERVTAEAETAASGAAPPDPSMLSDAVEVGRVAAAPARLEPVTADGDRGFKVMHAVHAALEYSLQTDPTVFVAGVDVGGGNVFGLTRGLRDSFGQRVFDTPISESAVVGLAVGAAMTGCKPIVEIMYFDFIGVAFDQIMNQAAKIHFMTGGRAPAALVIRTQFGSGRSSAAQHSQSLEALLSHIPGLTVVMPSTAEDTYGLLRAAIMDPNPVIFVEHRLQYGLKGIRPDPDYVVPLGQAAIRRQGCDVTLVSWSRMAQTALAAANQIASEGIDVEVIDLRTVAPFDLECVLRSVRKTNRLVIAHEAHGKGGLGAEIAAQIADIGVWHLDAPIKRVTPPFTPAPYSPDLEQIWLPGPKQIIDAIREVVADK</sequence>
<dbReference type="InterPro" id="IPR029061">
    <property type="entry name" value="THDP-binding"/>
</dbReference>
<evidence type="ECO:0000256" key="3">
    <source>
        <dbReference type="ARBA" id="ARBA00012945"/>
    </source>
</evidence>
<dbReference type="SUPFAM" id="SSF52922">
    <property type="entry name" value="TK C-terminal domain-like"/>
    <property type="match status" value="1"/>
</dbReference>
<evidence type="ECO:0000313" key="12">
    <source>
        <dbReference type="Proteomes" id="UP000465812"/>
    </source>
</evidence>
<dbReference type="InterPro" id="IPR005475">
    <property type="entry name" value="Transketolase-like_Pyr-bd"/>
</dbReference>
<keyword evidence="6" id="KW-0786">Thiamine pyrophosphate</keyword>
<feature type="domain" description="Transketolase-like pyrimidine-binding" evidence="10">
    <location>
        <begin position="339"/>
        <end position="512"/>
    </location>
</feature>
<keyword evidence="4" id="KW-0816">Tricarboxylic acid cycle</keyword>
<name>A0ABM7JR50_MYCNT</name>
<evidence type="ECO:0000256" key="9">
    <source>
        <dbReference type="SAM" id="MobiDB-lite"/>
    </source>
</evidence>
<keyword evidence="12" id="KW-1185">Reference proteome</keyword>
<dbReference type="Pfam" id="PF00676">
    <property type="entry name" value="E1_dh"/>
    <property type="match status" value="1"/>
</dbReference>
<dbReference type="Proteomes" id="UP000465812">
    <property type="component" value="Chromosome"/>
</dbReference>
<evidence type="ECO:0000256" key="4">
    <source>
        <dbReference type="ARBA" id="ARBA00022532"/>
    </source>
</evidence>
<dbReference type="PANTHER" id="PTHR43257">
    <property type="entry name" value="PYRUVATE DEHYDROGENASE E1 COMPONENT BETA SUBUNIT"/>
    <property type="match status" value="1"/>
</dbReference>
<evidence type="ECO:0000256" key="7">
    <source>
        <dbReference type="ARBA" id="ARBA00023315"/>
    </source>
</evidence>
<dbReference type="CDD" id="cd02000">
    <property type="entry name" value="TPP_E1_PDC_ADC_BCADC"/>
    <property type="match status" value="1"/>
</dbReference>
<comment type="catalytic activity">
    <reaction evidence="8">
        <text>N(6)-[(R)-lipoyl]-L-lysyl-[protein] + 2-oxoglutarate + H(+) = N(6)-[(R)-S(8)-succinyldihydrolipoyl]-L-lysyl-[protein] + CO2</text>
        <dbReference type="Rhea" id="RHEA:12188"/>
        <dbReference type="Rhea" id="RHEA-COMP:10474"/>
        <dbReference type="Rhea" id="RHEA-COMP:20092"/>
        <dbReference type="ChEBI" id="CHEBI:15378"/>
        <dbReference type="ChEBI" id="CHEBI:16526"/>
        <dbReference type="ChEBI" id="CHEBI:16810"/>
        <dbReference type="ChEBI" id="CHEBI:83099"/>
        <dbReference type="ChEBI" id="CHEBI:83120"/>
        <dbReference type="EC" id="1.2.4.2"/>
    </reaction>
</comment>
<reference evidence="11 12" key="1">
    <citation type="journal article" date="2019" name="Emerg. Microbes Infect.">
        <title>Comprehensive subspecies identification of 175 nontuberculous mycobacteria species based on 7547 genomic profiles.</title>
        <authorList>
            <person name="Matsumoto Y."/>
            <person name="Kinjo T."/>
            <person name="Motooka D."/>
            <person name="Nabeya D."/>
            <person name="Jung N."/>
            <person name="Uechi K."/>
            <person name="Horii T."/>
            <person name="Iida T."/>
            <person name="Fujita J."/>
            <person name="Nakamura S."/>
        </authorList>
    </citation>
    <scope>NUCLEOTIDE SEQUENCE [LARGE SCALE GENOMIC DNA]</scope>
    <source>
        <strain evidence="11 12">JCM 18113</strain>
    </source>
</reference>
<evidence type="ECO:0000256" key="6">
    <source>
        <dbReference type="ARBA" id="ARBA00023052"/>
    </source>
</evidence>
<keyword evidence="7" id="KW-0808">Transferase</keyword>
<feature type="region of interest" description="Disordered" evidence="9">
    <location>
        <begin position="285"/>
        <end position="310"/>
    </location>
</feature>
<comment type="cofactor">
    <cofactor evidence="2">
        <name>thiamine diphosphate</name>
        <dbReference type="ChEBI" id="CHEBI:58937"/>
    </cofactor>
</comment>
<keyword evidence="7" id="KW-0012">Acyltransferase</keyword>
<dbReference type="Gene3D" id="3.40.50.970">
    <property type="match status" value="2"/>
</dbReference>
<dbReference type="Pfam" id="PF02779">
    <property type="entry name" value="Transket_pyr"/>
    <property type="match status" value="1"/>
</dbReference>
<dbReference type="CDD" id="cd07036">
    <property type="entry name" value="TPP_PYR_E1-PDHc-beta_like"/>
    <property type="match status" value="1"/>
</dbReference>
<dbReference type="PANTHER" id="PTHR43257:SF2">
    <property type="entry name" value="PYRUVATE DEHYDROGENASE E1 COMPONENT SUBUNIT BETA"/>
    <property type="match status" value="1"/>
</dbReference>
<comment type="cofactor">
    <cofactor evidence="1">
        <name>Mg(2+)</name>
        <dbReference type="ChEBI" id="CHEBI:18420"/>
    </cofactor>
</comment>
<accession>A0ABM7JR50</accession>
<evidence type="ECO:0000256" key="5">
    <source>
        <dbReference type="ARBA" id="ARBA00023002"/>
    </source>
</evidence>
<dbReference type="EMBL" id="AP022590">
    <property type="protein sequence ID" value="BBY38040.1"/>
    <property type="molecule type" value="Genomic_DNA"/>
</dbReference>
<feature type="compositionally biased region" description="Low complexity" evidence="9">
    <location>
        <begin position="296"/>
        <end position="305"/>
    </location>
</feature>
<organism evidence="11 12">
    <name type="scientific">Mycobacterium mantenii</name>
    <dbReference type="NCBI Taxonomy" id="560555"/>
    <lineage>
        <taxon>Bacteria</taxon>
        <taxon>Bacillati</taxon>
        <taxon>Actinomycetota</taxon>
        <taxon>Actinomycetes</taxon>
        <taxon>Mycobacteriales</taxon>
        <taxon>Mycobacteriaceae</taxon>
        <taxon>Mycobacterium</taxon>
        <taxon>Mycobacterium avium complex (MAC)</taxon>
    </lineage>
</organism>
<dbReference type="Pfam" id="PF02780">
    <property type="entry name" value="Transketolase_C"/>
    <property type="match status" value="1"/>
</dbReference>
<dbReference type="Gene3D" id="3.40.50.920">
    <property type="match status" value="1"/>
</dbReference>
<dbReference type="InterPro" id="IPR001017">
    <property type="entry name" value="DH_E1"/>
</dbReference>
<gene>
    <name evidence="11" type="primary">bkdA_1</name>
    <name evidence="11" type="ORF">MMAN_21740</name>
</gene>
<dbReference type="EC" id="2.3.1.61" evidence="3"/>
<evidence type="ECO:0000313" key="11">
    <source>
        <dbReference type="EMBL" id="BBY38040.1"/>
    </source>
</evidence>
<evidence type="ECO:0000256" key="2">
    <source>
        <dbReference type="ARBA" id="ARBA00001964"/>
    </source>
</evidence>
<dbReference type="SMART" id="SM00861">
    <property type="entry name" value="Transket_pyr"/>
    <property type="match status" value="1"/>
</dbReference>
<evidence type="ECO:0000256" key="8">
    <source>
        <dbReference type="ARBA" id="ARBA00051911"/>
    </source>
</evidence>